<protein>
    <submittedName>
        <fullName evidence="2">Hydrogenase assembly protein HupF</fullName>
    </submittedName>
</protein>
<comment type="similarity">
    <text evidence="1">Belongs to the HupF/HypC family.</text>
</comment>
<dbReference type="RefSeq" id="WP_086567392.1">
    <property type="nucleotide sequence ID" value="NZ_NGFP01000005.1"/>
</dbReference>
<dbReference type="Proteomes" id="UP000194761">
    <property type="component" value="Unassembled WGS sequence"/>
</dbReference>
<dbReference type="EMBL" id="NGFP01000005">
    <property type="protein sequence ID" value="OUC99693.1"/>
    <property type="molecule type" value="Genomic_DNA"/>
</dbReference>
<organism evidence="2 3">
    <name type="scientific">Streptosporangium minutum</name>
    <dbReference type="NCBI Taxonomy" id="569862"/>
    <lineage>
        <taxon>Bacteria</taxon>
        <taxon>Bacillati</taxon>
        <taxon>Actinomycetota</taxon>
        <taxon>Actinomycetes</taxon>
        <taxon>Streptosporangiales</taxon>
        <taxon>Streptosporangiaceae</taxon>
        <taxon>Streptosporangium</taxon>
    </lineage>
</organism>
<proteinExistence type="inferred from homology"/>
<evidence type="ECO:0000313" key="2">
    <source>
        <dbReference type="EMBL" id="OUC99693.1"/>
    </source>
</evidence>
<reference evidence="2 3" key="1">
    <citation type="submission" date="2017-05" db="EMBL/GenBank/DDBJ databases">
        <title>Biotechnological potential of actinobacteria isolated from South African environments.</title>
        <authorList>
            <person name="Le Roes-Hill M."/>
            <person name="Prins A."/>
            <person name="Durrell K.A."/>
        </authorList>
    </citation>
    <scope>NUCLEOTIDE SEQUENCE [LARGE SCALE GENOMIC DNA]</scope>
    <source>
        <strain evidence="2">M26</strain>
    </source>
</reference>
<keyword evidence="3" id="KW-1185">Reference proteome</keyword>
<dbReference type="AlphaFoldDB" id="A0A243RYU6"/>
<gene>
    <name evidence="2" type="ORF">CA984_02235</name>
</gene>
<evidence type="ECO:0000313" key="3">
    <source>
        <dbReference type="Proteomes" id="UP000194761"/>
    </source>
</evidence>
<dbReference type="SUPFAM" id="SSF159127">
    <property type="entry name" value="HupF/HypC-like"/>
    <property type="match status" value="1"/>
</dbReference>
<sequence>MSGPADCPAGVCVTCSDQAVPMTVLRLVEPDLAMAGAGDVAEEVSVALVDAAVGDTVLVHAKEAIAVIAKGGGDGQA</sequence>
<dbReference type="InterPro" id="IPR001109">
    <property type="entry name" value="Hydrogenase_HupF/HypC"/>
</dbReference>
<dbReference type="Gene3D" id="2.30.30.140">
    <property type="match status" value="1"/>
</dbReference>
<comment type="caution">
    <text evidence="2">The sequence shown here is derived from an EMBL/GenBank/DDBJ whole genome shotgun (WGS) entry which is preliminary data.</text>
</comment>
<accession>A0A243RYU6</accession>
<name>A0A243RYU6_9ACTN</name>
<dbReference type="Pfam" id="PF01455">
    <property type="entry name" value="HupF_HypC"/>
    <property type="match status" value="1"/>
</dbReference>
<evidence type="ECO:0000256" key="1">
    <source>
        <dbReference type="ARBA" id="ARBA00006018"/>
    </source>
</evidence>